<evidence type="ECO:0000313" key="2">
    <source>
        <dbReference type="EMBL" id="ADZ91672.1"/>
    </source>
</evidence>
<reference evidence="2 3" key="1">
    <citation type="journal article" date="2012" name="Stand. Genomic Sci.">
        <title>Complete genome sequence of the melanogenic marine bacterium Marinomonas mediterranea type strain (MMB-1(T)).</title>
        <authorList>
            <person name="Lucas-Elio P."/>
            <person name="Goodwin L."/>
            <person name="Woyke T."/>
            <person name="Pitluck S."/>
            <person name="Nolan M."/>
            <person name="Kyrpides N.C."/>
            <person name="Detter J.C."/>
            <person name="Copeland A."/>
            <person name="Teshima H."/>
            <person name="Bruce D."/>
            <person name="Detter C."/>
            <person name="Tapia R."/>
            <person name="Han S."/>
            <person name="Land M.L."/>
            <person name="Ivanova N."/>
            <person name="Mikhailova N."/>
            <person name="Johnston A.W."/>
            <person name="Sanchez-Amat A."/>
        </authorList>
    </citation>
    <scope>NUCLEOTIDE SEQUENCE [LARGE SCALE GENOMIC DNA]</scope>
    <source>
        <strain evidence="3">ATCC 700492 / JCM 21426 / NBRC 103028 / MMB-1</strain>
    </source>
</reference>
<protein>
    <recommendedName>
        <fullName evidence="1">DUF1330 domain-containing protein</fullName>
    </recommendedName>
</protein>
<dbReference type="PATRIC" id="fig|717774.3.peg.2523"/>
<feature type="domain" description="DUF1330" evidence="1">
    <location>
        <begin position="2"/>
        <end position="95"/>
    </location>
</feature>
<proteinExistence type="predicted"/>
<dbReference type="Gene3D" id="3.30.70.100">
    <property type="match status" value="1"/>
</dbReference>
<dbReference type="EMBL" id="CP002583">
    <property type="protein sequence ID" value="ADZ91672.1"/>
    <property type="molecule type" value="Genomic_DNA"/>
</dbReference>
<dbReference type="InterPro" id="IPR010753">
    <property type="entry name" value="DUF1330"/>
</dbReference>
<evidence type="ECO:0000259" key="1">
    <source>
        <dbReference type="Pfam" id="PF07045"/>
    </source>
</evidence>
<dbReference type="PANTHER" id="PTHR41521">
    <property type="match status" value="1"/>
</dbReference>
<dbReference type="RefSeq" id="WP_013661576.1">
    <property type="nucleotide sequence ID" value="NC_015276.1"/>
</dbReference>
<dbReference type="Proteomes" id="UP000001062">
    <property type="component" value="Chromosome"/>
</dbReference>
<evidence type="ECO:0000313" key="3">
    <source>
        <dbReference type="Proteomes" id="UP000001062"/>
    </source>
</evidence>
<dbReference type="eggNOG" id="COG5470">
    <property type="taxonomic scope" value="Bacteria"/>
</dbReference>
<accession>F2JV18</accession>
<name>F2JV18_MARM1</name>
<dbReference type="Pfam" id="PF07045">
    <property type="entry name" value="DUF1330"/>
    <property type="match status" value="1"/>
</dbReference>
<dbReference type="HOGENOM" id="CLU_145407_3_0_6"/>
<organism evidence="2 3">
    <name type="scientific">Marinomonas mediterranea (strain ATCC 700492 / JCM 21426 / NBRC 103028 / MMB-1)</name>
    <dbReference type="NCBI Taxonomy" id="717774"/>
    <lineage>
        <taxon>Bacteria</taxon>
        <taxon>Pseudomonadati</taxon>
        <taxon>Pseudomonadota</taxon>
        <taxon>Gammaproteobacteria</taxon>
        <taxon>Oceanospirillales</taxon>
        <taxon>Oceanospirillaceae</taxon>
        <taxon>Marinomonas</taxon>
    </lineage>
</organism>
<sequence length="97" mass="11188">MKGYWVAFVDVHDKDQYQNYLDLAPEALKKYGATMLSRGEEVTTIEGFSKAPDRAVVFEFESYEKALACYRSPEYQHARQQREGCSFAHILIMKGLN</sequence>
<dbReference type="OrthoDB" id="9806380at2"/>
<dbReference type="InterPro" id="IPR011008">
    <property type="entry name" value="Dimeric_a/b-barrel"/>
</dbReference>
<keyword evidence="3" id="KW-1185">Reference proteome</keyword>
<dbReference type="AlphaFoldDB" id="F2JV18"/>
<dbReference type="STRING" id="717774.Marme_2440"/>
<dbReference type="KEGG" id="mme:Marme_2440"/>
<dbReference type="PANTHER" id="PTHR41521:SF4">
    <property type="entry name" value="BLR0684 PROTEIN"/>
    <property type="match status" value="1"/>
</dbReference>
<dbReference type="SUPFAM" id="SSF54909">
    <property type="entry name" value="Dimeric alpha+beta barrel"/>
    <property type="match status" value="1"/>
</dbReference>
<gene>
    <name evidence="2" type="ordered locus">Marme_2440</name>
</gene>